<organism evidence="1 2">
    <name type="scientific">Halalkalibacter okhensis</name>
    <dbReference type="NCBI Taxonomy" id="333138"/>
    <lineage>
        <taxon>Bacteria</taxon>
        <taxon>Bacillati</taxon>
        <taxon>Bacillota</taxon>
        <taxon>Bacilli</taxon>
        <taxon>Bacillales</taxon>
        <taxon>Bacillaceae</taxon>
        <taxon>Halalkalibacter</taxon>
    </lineage>
</organism>
<protein>
    <recommendedName>
        <fullName evidence="3">DUF370 domain-containing protein</fullName>
    </recommendedName>
</protein>
<comment type="caution">
    <text evidence="1">The sequence shown here is derived from an EMBL/GenBank/DDBJ whole genome shotgun (WGS) entry which is preliminary data.</text>
</comment>
<dbReference type="Pfam" id="PF04025">
    <property type="entry name" value="RemA-like"/>
    <property type="match status" value="1"/>
</dbReference>
<proteinExistence type="predicted"/>
<keyword evidence="2" id="KW-1185">Reference proteome</keyword>
<evidence type="ECO:0000313" key="2">
    <source>
        <dbReference type="Proteomes" id="UP000030832"/>
    </source>
</evidence>
<dbReference type="AlphaFoldDB" id="A0A0B0IK48"/>
<evidence type="ECO:0000313" key="1">
    <source>
        <dbReference type="EMBL" id="KHF40051.1"/>
    </source>
</evidence>
<dbReference type="Proteomes" id="UP000030832">
    <property type="component" value="Unassembled WGS sequence"/>
</dbReference>
<gene>
    <name evidence="1" type="ORF">LQ50_11040</name>
</gene>
<dbReference type="InterPro" id="IPR007169">
    <property type="entry name" value="RemA-like"/>
</dbReference>
<accession>A0A0B0IK48</accession>
<name>A0A0B0IK48_9BACI</name>
<dbReference type="EMBL" id="JRJU01000012">
    <property type="protein sequence ID" value="KHF40051.1"/>
    <property type="molecule type" value="Genomic_DNA"/>
</dbReference>
<reference evidence="1 2" key="1">
    <citation type="submission" date="2014-09" db="EMBL/GenBank/DDBJ databases">
        <title>Genome sequencing and annotation of Bacillus Okhensis strain Kh10-101T.</title>
        <authorList>
            <person name="Prakash J.S."/>
        </authorList>
    </citation>
    <scope>NUCLEOTIDE SEQUENCE [LARGE SCALE GENOMIC DNA]</scope>
    <source>
        <strain evidence="2">Kh10-101T</strain>
    </source>
</reference>
<dbReference type="OrthoDB" id="9811390at2"/>
<sequence>MFIHLGGDVIIRSKDIIAILNCDVKEQSQVTSTYLKEEEKRKKKIVISSDYIKSIVLTNEEVYYSPVSSLTLNRRAQGKAIMDLHHEHDEENETS</sequence>
<dbReference type="NCBIfam" id="NF046065">
    <property type="entry name" value="MtxRegRemB"/>
    <property type="match status" value="1"/>
</dbReference>
<evidence type="ECO:0008006" key="3">
    <source>
        <dbReference type="Google" id="ProtNLM"/>
    </source>
</evidence>
<dbReference type="STRING" id="333138.LQ50_11040"/>
<dbReference type="RefSeq" id="WP_034628872.1">
    <property type="nucleotide sequence ID" value="NZ_JRJU01000012.1"/>
</dbReference>